<dbReference type="GO" id="GO:0005536">
    <property type="term" value="F:D-glucose binding"/>
    <property type="evidence" value="ECO:0007669"/>
    <property type="project" value="InterPro"/>
</dbReference>
<dbReference type="UniPathway" id="UPA00109">
    <property type="reaction ID" value="UER00180"/>
</dbReference>
<dbReference type="GO" id="GO:0004340">
    <property type="term" value="F:glucokinase activity"/>
    <property type="evidence" value="ECO:0007669"/>
    <property type="project" value="TreeGrafter"/>
</dbReference>
<dbReference type="InterPro" id="IPR001312">
    <property type="entry name" value="Hexokinase"/>
</dbReference>
<dbReference type="AlphaFoldDB" id="A0A0F4Z928"/>
<keyword evidence="3 6" id="KW-0547">Nucleotide-binding</keyword>
<sequence>MTALHKDFINAILRSLRRGKSLLHAILRFFHKSPSTSASQKPMAQTTTTIAKESKSADVSLIPTQKSPRPDGASSSSTAVGESQLEYVKSLRNLDDFLCEAEALFLNHTNEKELLALAEGFKEQFMSALEMGKISMLPSYSYRLPSGSESGRYLAADMGGSNLRVALIELSGRSNRNPADDTESTKDAKIVVMKNFRVDDNVRGLVGMSFFEWMAGRISETLESSPQISMDSGSTSSPLPLSLAWSFPIDQTSLGSGRLLDMGKGLKAVEGLLGQDIGHVIKTACASQGLCIELRAILNDSTACLLSQSYTHLSTRMGLILGTGTNIAAFLPVGAVGKHKFGNRSSSWWDAAAQVVVNTEVSTVGKGVLPMTRWDDELNAAHDKPDFQPLEMMVSGMYLGEICRRVIIDAVENAGLFGGELPHDISEDLSQSISMWKTQHPSTYQPTTSDIQAIRTIASFVVRRSSALVAASVYALWDLRTMLSRQHAASFPEGDPRRQELECEAALGETSVAFNGSVIEKYPQYLENCSAVLNRLVAASRTRADEPAKSVTLVMARESSLFGAAIALACEEH</sequence>
<dbReference type="PANTHER" id="PTHR19443">
    <property type="entry name" value="HEXOKINASE"/>
    <property type="match status" value="1"/>
</dbReference>
<evidence type="ECO:0000313" key="10">
    <source>
        <dbReference type="EMBL" id="KKA27039.1"/>
    </source>
</evidence>
<dbReference type="Pfam" id="PF00349">
    <property type="entry name" value="Hexokinase_1"/>
    <property type="match status" value="1"/>
</dbReference>
<dbReference type="GO" id="GO:0005524">
    <property type="term" value="F:ATP binding"/>
    <property type="evidence" value="ECO:0007669"/>
    <property type="project" value="UniProtKB-UniRule"/>
</dbReference>
<evidence type="ECO:0000259" key="8">
    <source>
        <dbReference type="Pfam" id="PF00349"/>
    </source>
</evidence>
<dbReference type="Proteomes" id="UP000033483">
    <property type="component" value="Unassembled WGS sequence"/>
</dbReference>
<feature type="region of interest" description="Disordered" evidence="7">
    <location>
        <begin position="35"/>
        <end position="79"/>
    </location>
</feature>
<dbReference type="PRINTS" id="PR00475">
    <property type="entry name" value="HEXOKINASE"/>
</dbReference>
<dbReference type="OrthoDB" id="419537at2759"/>
<proteinExistence type="inferred from homology"/>
<dbReference type="InterPro" id="IPR043129">
    <property type="entry name" value="ATPase_NBD"/>
</dbReference>
<dbReference type="EC" id="2.7.1.-" evidence="6"/>
<evidence type="ECO:0000256" key="6">
    <source>
        <dbReference type="RuleBase" id="RU362007"/>
    </source>
</evidence>
<dbReference type="PROSITE" id="PS51748">
    <property type="entry name" value="HEXOKINASE_2"/>
    <property type="match status" value="1"/>
</dbReference>
<dbReference type="GO" id="GO:0006013">
    <property type="term" value="P:mannose metabolic process"/>
    <property type="evidence" value="ECO:0007669"/>
    <property type="project" value="TreeGrafter"/>
</dbReference>
<keyword evidence="6" id="KW-0324">Glycolysis</keyword>
<evidence type="ECO:0000256" key="2">
    <source>
        <dbReference type="ARBA" id="ARBA00022679"/>
    </source>
</evidence>
<reference evidence="10 11" key="1">
    <citation type="submission" date="2015-03" db="EMBL/GenBank/DDBJ databases">
        <authorList>
            <person name="Radwan O."/>
            <person name="Al-Naeli F.A."/>
            <person name="Rendon G.A."/>
            <person name="Fields C."/>
        </authorList>
    </citation>
    <scope>NUCLEOTIDE SEQUENCE [LARGE SCALE GENOMIC DNA]</scope>
    <source>
        <strain evidence="10">CR-DP1</strain>
    </source>
</reference>
<organism evidence="10 11">
    <name type="scientific">Thielaviopsis punctulata</name>
    <dbReference type="NCBI Taxonomy" id="72032"/>
    <lineage>
        <taxon>Eukaryota</taxon>
        <taxon>Fungi</taxon>
        <taxon>Dikarya</taxon>
        <taxon>Ascomycota</taxon>
        <taxon>Pezizomycotina</taxon>
        <taxon>Sordariomycetes</taxon>
        <taxon>Hypocreomycetidae</taxon>
        <taxon>Microascales</taxon>
        <taxon>Ceratocystidaceae</taxon>
        <taxon>Thielaviopsis</taxon>
    </lineage>
</organism>
<name>A0A0F4Z928_9PEZI</name>
<evidence type="ECO:0000256" key="1">
    <source>
        <dbReference type="ARBA" id="ARBA00009225"/>
    </source>
</evidence>
<dbReference type="GO" id="GO:0008865">
    <property type="term" value="F:fructokinase activity"/>
    <property type="evidence" value="ECO:0007669"/>
    <property type="project" value="TreeGrafter"/>
</dbReference>
<dbReference type="Pfam" id="PF03727">
    <property type="entry name" value="Hexokinase_2"/>
    <property type="match status" value="1"/>
</dbReference>
<keyword evidence="2 6" id="KW-0808">Transferase</keyword>
<keyword evidence="4 6" id="KW-0418">Kinase</keyword>
<dbReference type="GO" id="GO:0019158">
    <property type="term" value="F:mannokinase activity"/>
    <property type="evidence" value="ECO:0007669"/>
    <property type="project" value="TreeGrafter"/>
</dbReference>
<feature type="domain" description="Hexokinase N-terminal" evidence="8">
    <location>
        <begin position="109"/>
        <end position="310"/>
    </location>
</feature>
<feature type="compositionally biased region" description="Polar residues" evidence="7">
    <location>
        <begin position="35"/>
        <end position="51"/>
    </location>
</feature>
<dbReference type="GO" id="GO:0006006">
    <property type="term" value="P:glucose metabolic process"/>
    <property type="evidence" value="ECO:0007669"/>
    <property type="project" value="TreeGrafter"/>
</dbReference>
<evidence type="ECO:0000256" key="7">
    <source>
        <dbReference type="SAM" id="MobiDB-lite"/>
    </source>
</evidence>
<evidence type="ECO:0000256" key="4">
    <source>
        <dbReference type="ARBA" id="ARBA00022777"/>
    </source>
</evidence>
<comment type="caution">
    <text evidence="10">The sequence shown here is derived from an EMBL/GenBank/DDBJ whole genome shotgun (WGS) entry which is preliminary data.</text>
</comment>
<evidence type="ECO:0000256" key="3">
    <source>
        <dbReference type="ARBA" id="ARBA00022741"/>
    </source>
</evidence>
<comment type="similarity">
    <text evidence="1 6">Belongs to the hexokinase family.</text>
</comment>
<evidence type="ECO:0000259" key="9">
    <source>
        <dbReference type="Pfam" id="PF03727"/>
    </source>
</evidence>
<dbReference type="PANTHER" id="PTHR19443:SF24">
    <property type="entry name" value="PHOSPHOTRANSFERASE"/>
    <property type="match status" value="1"/>
</dbReference>
<dbReference type="InterPro" id="IPR022672">
    <property type="entry name" value="Hexokinase_N"/>
</dbReference>
<dbReference type="InterPro" id="IPR022673">
    <property type="entry name" value="Hexokinase_C"/>
</dbReference>
<dbReference type="GO" id="GO:0006096">
    <property type="term" value="P:glycolytic process"/>
    <property type="evidence" value="ECO:0007669"/>
    <property type="project" value="UniProtKB-UniPathway"/>
</dbReference>
<gene>
    <name evidence="10" type="ORF">TD95_003954</name>
</gene>
<protein>
    <recommendedName>
        <fullName evidence="6">Phosphotransferase</fullName>
        <ecNumber evidence="6">2.7.1.-</ecNumber>
    </recommendedName>
</protein>
<keyword evidence="11" id="KW-1185">Reference proteome</keyword>
<feature type="domain" description="Hexokinase C-terminal" evidence="9">
    <location>
        <begin position="316"/>
        <end position="570"/>
    </location>
</feature>
<keyword evidence="5 6" id="KW-0067">ATP-binding</keyword>
<evidence type="ECO:0000313" key="11">
    <source>
        <dbReference type="Proteomes" id="UP000033483"/>
    </source>
</evidence>
<dbReference type="GO" id="GO:0001678">
    <property type="term" value="P:intracellular glucose homeostasis"/>
    <property type="evidence" value="ECO:0007669"/>
    <property type="project" value="InterPro"/>
</dbReference>
<accession>A0A0F4Z928</accession>
<dbReference type="GO" id="GO:0005829">
    <property type="term" value="C:cytosol"/>
    <property type="evidence" value="ECO:0007669"/>
    <property type="project" value="TreeGrafter"/>
</dbReference>
<dbReference type="EMBL" id="LAEV01001909">
    <property type="protein sequence ID" value="KKA27039.1"/>
    <property type="molecule type" value="Genomic_DNA"/>
</dbReference>
<feature type="compositionally biased region" description="Polar residues" evidence="7">
    <location>
        <begin position="62"/>
        <end position="79"/>
    </location>
</feature>
<dbReference type="SUPFAM" id="SSF53067">
    <property type="entry name" value="Actin-like ATPase domain"/>
    <property type="match status" value="2"/>
</dbReference>
<dbReference type="CDD" id="cd24000">
    <property type="entry name" value="ASKHA_NBD_HK"/>
    <property type="match status" value="1"/>
</dbReference>
<evidence type="ECO:0000256" key="5">
    <source>
        <dbReference type="ARBA" id="ARBA00022840"/>
    </source>
</evidence>
<dbReference type="GO" id="GO:0005739">
    <property type="term" value="C:mitochondrion"/>
    <property type="evidence" value="ECO:0007669"/>
    <property type="project" value="TreeGrafter"/>
</dbReference>
<dbReference type="Gene3D" id="3.40.367.20">
    <property type="match status" value="1"/>
</dbReference>
<dbReference type="Gene3D" id="3.30.420.40">
    <property type="match status" value="1"/>
</dbReference>